<dbReference type="EMBL" id="WVTA01000008">
    <property type="protein sequence ID" value="KAK3207697.1"/>
    <property type="molecule type" value="Genomic_DNA"/>
</dbReference>
<evidence type="ECO:0000313" key="2">
    <source>
        <dbReference type="Proteomes" id="UP001280581"/>
    </source>
</evidence>
<dbReference type="Proteomes" id="UP001280581">
    <property type="component" value="Unassembled WGS sequence"/>
</dbReference>
<proteinExistence type="predicted"/>
<keyword evidence="2" id="KW-1185">Reference proteome</keyword>
<comment type="caution">
    <text evidence="1">The sequence shown here is derived from an EMBL/GenBank/DDBJ whole genome shotgun (WGS) entry which is preliminary data.</text>
</comment>
<protein>
    <submittedName>
        <fullName evidence="1">Uncharacterized protein</fullName>
    </submittedName>
</protein>
<reference evidence="1 2" key="1">
    <citation type="submission" date="2021-02" db="EMBL/GenBank/DDBJ databases">
        <title>Genome assembly of Pseudopithomyces chartarum.</title>
        <authorList>
            <person name="Jauregui R."/>
            <person name="Singh J."/>
            <person name="Voisey C."/>
        </authorList>
    </citation>
    <scope>NUCLEOTIDE SEQUENCE [LARGE SCALE GENOMIC DNA]</scope>
    <source>
        <strain evidence="1 2">AGR01</strain>
    </source>
</reference>
<organism evidence="1 2">
    <name type="scientific">Pseudopithomyces chartarum</name>
    <dbReference type="NCBI Taxonomy" id="1892770"/>
    <lineage>
        <taxon>Eukaryota</taxon>
        <taxon>Fungi</taxon>
        <taxon>Dikarya</taxon>
        <taxon>Ascomycota</taxon>
        <taxon>Pezizomycotina</taxon>
        <taxon>Dothideomycetes</taxon>
        <taxon>Pleosporomycetidae</taxon>
        <taxon>Pleosporales</taxon>
        <taxon>Massarineae</taxon>
        <taxon>Didymosphaeriaceae</taxon>
        <taxon>Pseudopithomyces</taxon>
    </lineage>
</organism>
<evidence type="ECO:0000313" key="1">
    <source>
        <dbReference type="EMBL" id="KAK3207697.1"/>
    </source>
</evidence>
<sequence length="463" mass="52779">MNAGENRYSDGPWPLCDFETSRIHQDDLSRNFQHDEQTCLPDVQNPGVAYSALGNYVNAHTEGLTHRALWSFTRLLEKKRAEDFNVYASTANLAVYMRKMSESIYPSDSIAMLSIHPFTILLDMETGQVASVDSAGSELSKVEKQLGSQVMNSTEKEAIATIRKELVEQFPFPIAWMDAEAWITEHYGKPMSATKPPREECWTKFKDNNGSAFNRLPQEVLDMIYGHLIGPEPQFRRNPSNLPAVMAPSKAFVPWHQGLQLIVHRDAENGSAVRCLLAVSRKVRDDVMCFPFRKRSICFHSSEDLSFLATSSLPSLLLPHFHTLQRVTLKFLLGRLLRLVGITRNSPDSLYDPTQSSGFQKSLDLLPNLKRLEIDVWIVYFGQHPRHLPDYVNTFFVLAFDAIRKVPRVTVKGNIKAKVFDKWNEVFKKSSEHDFSEEARQLQTVLAKPRELGPYSSHFNDFV</sequence>
<dbReference type="AlphaFoldDB" id="A0AAN6RHT7"/>
<name>A0AAN6RHT7_9PLEO</name>
<accession>A0AAN6RHT7</accession>
<gene>
    <name evidence="1" type="ORF">GRF29_96g65760</name>
</gene>